<dbReference type="GO" id="GO:0051015">
    <property type="term" value="F:actin filament binding"/>
    <property type="evidence" value="ECO:0007669"/>
    <property type="project" value="InterPro"/>
</dbReference>
<comment type="similarity">
    <text evidence="1">Belongs to the formin-like family. Class-I subfamily.</text>
</comment>
<dbReference type="Pfam" id="PF02181">
    <property type="entry name" value="FH2"/>
    <property type="match status" value="1"/>
</dbReference>
<dbReference type="Gramene" id="OE9A059369T1">
    <property type="protein sequence ID" value="OE9A059369C1"/>
    <property type="gene ID" value="OE9A059369"/>
</dbReference>
<feature type="compositionally biased region" description="Polar residues" evidence="2">
    <location>
        <begin position="53"/>
        <end position="62"/>
    </location>
</feature>
<dbReference type="Proteomes" id="UP000594638">
    <property type="component" value="Unassembled WGS sequence"/>
</dbReference>
<organism evidence="4 5">
    <name type="scientific">Olea europaea subsp. europaea</name>
    <dbReference type="NCBI Taxonomy" id="158383"/>
    <lineage>
        <taxon>Eukaryota</taxon>
        <taxon>Viridiplantae</taxon>
        <taxon>Streptophyta</taxon>
        <taxon>Embryophyta</taxon>
        <taxon>Tracheophyta</taxon>
        <taxon>Spermatophyta</taxon>
        <taxon>Magnoliopsida</taxon>
        <taxon>eudicotyledons</taxon>
        <taxon>Gunneridae</taxon>
        <taxon>Pentapetalae</taxon>
        <taxon>asterids</taxon>
        <taxon>lamiids</taxon>
        <taxon>Lamiales</taxon>
        <taxon>Oleaceae</taxon>
        <taxon>Oleeae</taxon>
        <taxon>Olea</taxon>
    </lineage>
</organism>
<comment type="caution">
    <text evidence="4">The sequence shown here is derived from an EMBL/GenBank/DDBJ whole genome shotgun (WGS) entry which is preliminary data.</text>
</comment>
<evidence type="ECO:0000313" key="4">
    <source>
        <dbReference type="EMBL" id="CAA3011456.1"/>
    </source>
</evidence>
<keyword evidence="5" id="KW-1185">Reference proteome</keyword>
<dbReference type="InterPro" id="IPR015425">
    <property type="entry name" value="FH2_Formin"/>
</dbReference>
<dbReference type="GO" id="GO:0045010">
    <property type="term" value="P:actin nucleation"/>
    <property type="evidence" value="ECO:0007669"/>
    <property type="project" value="InterPro"/>
</dbReference>
<reference evidence="4 5" key="1">
    <citation type="submission" date="2019-12" db="EMBL/GenBank/DDBJ databases">
        <authorList>
            <person name="Alioto T."/>
            <person name="Alioto T."/>
            <person name="Gomez Garrido J."/>
        </authorList>
    </citation>
    <scope>NUCLEOTIDE SEQUENCE [LARGE SCALE GENOMIC DNA]</scope>
</reference>
<sequence length="159" mass="17748">MNDGTFRGRAQAFKLETLLKLSDVKGTDGKTTLLHFVILEIIRSEGVRASQAAKESQSTSSIKSDDFLEDSSQDSDDHFLIIGLQETAKLDQALKNSRDFLNSEMKNVPEDGFHQTLKSFMQNSGADVTWLLEEEKRIMDRVKGTADYFHGKSGTNEGL</sequence>
<dbReference type="EMBL" id="CACTIH010007369">
    <property type="protein sequence ID" value="CAA3011456.1"/>
    <property type="molecule type" value="Genomic_DNA"/>
</dbReference>
<evidence type="ECO:0000313" key="5">
    <source>
        <dbReference type="Proteomes" id="UP000594638"/>
    </source>
</evidence>
<dbReference type="InterPro" id="IPR027643">
    <property type="entry name" value="Formin-like_plant"/>
</dbReference>
<accession>A0A8S0TZB8</accession>
<dbReference type="PANTHER" id="PTHR23213:SF269">
    <property type="entry name" value="FORMIN-LIKE PROTEIN 5"/>
    <property type="match status" value="1"/>
</dbReference>
<dbReference type="InterPro" id="IPR042201">
    <property type="entry name" value="FH2_Formin_sf"/>
</dbReference>
<evidence type="ECO:0000256" key="1">
    <source>
        <dbReference type="ARBA" id="ARBA00025793"/>
    </source>
</evidence>
<dbReference type="PROSITE" id="PS51444">
    <property type="entry name" value="FH2"/>
    <property type="match status" value="1"/>
</dbReference>
<dbReference type="PANTHER" id="PTHR23213">
    <property type="entry name" value="FORMIN-RELATED"/>
    <property type="match status" value="1"/>
</dbReference>
<name>A0A8S0TZB8_OLEEU</name>
<evidence type="ECO:0000259" key="3">
    <source>
        <dbReference type="PROSITE" id="PS51444"/>
    </source>
</evidence>
<feature type="domain" description="FH2" evidence="3">
    <location>
        <begin position="1"/>
        <end position="159"/>
    </location>
</feature>
<dbReference type="Gene3D" id="1.20.58.2220">
    <property type="entry name" value="Formin, FH2 domain"/>
    <property type="match status" value="1"/>
</dbReference>
<evidence type="ECO:0000256" key="2">
    <source>
        <dbReference type="SAM" id="MobiDB-lite"/>
    </source>
</evidence>
<dbReference type="OrthoDB" id="1668162at2759"/>
<feature type="region of interest" description="Disordered" evidence="2">
    <location>
        <begin position="50"/>
        <end position="73"/>
    </location>
</feature>
<protein>
    <submittedName>
        <fullName evidence="4">Formin 5</fullName>
    </submittedName>
</protein>
<gene>
    <name evidence="4" type="ORF">OLEA9_A059369</name>
</gene>
<proteinExistence type="inferred from homology"/>
<dbReference type="AlphaFoldDB" id="A0A8S0TZB8"/>
<dbReference type="SUPFAM" id="SSF101447">
    <property type="entry name" value="Formin homology 2 domain (FH2 domain)"/>
    <property type="match status" value="1"/>
</dbReference>